<evidence type="ECO:0008006" key="3">
    <source>
        <dbReference type="Google" id="ProtNLM"/>
    </source>
</evidence>
<gene>
    <name evidence="1" type="ORF">AV654_00730</name>
</gene>
<organism evidence="1 2">
    <name type="scientific">Paenibacillus elgii</name>
    <dbReference type="NCBI Taxonomy" id="189691"/>
    <lineage>
        <taxon>Bacteria</taxon>
        <taxon>Bacillati</taxon>
        <taxon>Bacillota</taxon>
        <taxon>Bacilli</taxon>
        <taxon>Bacillales</taxon>
        <taxon>Paenibacillaceae</taxon>
        <taxon>Paenibacillus</taxon>
    </lineage>
</organism>
<proteinExistence type="predicted"/>
<evidence type="ECO:0000313" key="2">
    <source>
        <dbReference type="Proteomes" id="UP000076563"/>
    </source>
</evidence>
<keyword evidence="2" id="KW-1185">Reference proteome</keyword>
<accession>A0A164AS88</accession>
<dbReference type="OrthoDB" id="2606895at2"/>
<comment type="caution">
    <text evidence="1">The sequence shown here is derived from an EMBL/GenBank/DDBJ whole genome shotgun (WGS) entry which is preliminary data.</text>
</comment>
<dbReference type="RefSeq" id="WP_063177625.1">
    <property type="nucleotide sequence ID" value="NZ_LQRA01000001.1"/>
</dbReference>
<dbReference type="AlphaFoldDB" id="A0A164AS88"/>
<name>A0A164AS88_9BACL</name>
<sequence length="130" mass="14158">MATIVCHKPSGRKYLFLGTGFGAHKAQRAGLLGDDWFLREKSGEIMVAAVCDRNGIIRWFPSDELQVLEVDGKPVSNWFEGLADPDAPLPQDDVCCAQAGAMEQCPACLTRVAAEERECPSCGLTLMMEP</sequence>
<evidence type="ECO:0000313" key="1">
    <source>
        <dbReference type="EMBL" id="KZE84462.1"/>
    </source>
</evidence>
<dbReference type="EMBL" id="LQRA01000001">
    <property type="protein sequence ID" value="KZE84462.1"/>
    <property type="molecule type" value="Genomic_DNA"/>
</dbReference>
<dbReference type="Proteomes" id="UP000076563">
    <property type="component" value="Unassembled WGS sequence"/>
</dbReference>
<protein>
    <recommendedName>
        <fullName evidence="3">Zinc ribbon domain-containing protein</fullName>
    </recommendedName>
</protein>
<reference evidence="2" key="1">
    <citation type="submission" date="2016-01" db="EMBL/GenBank/DDBJ databases">
        <title>Draft genome of Chromobacterium sp. F49.</title>
        <authorList>
            <person name="Hong K.W."/>
        </authorList>
    </citation>
    <scope>NUCLEOTIDE SEQUENCE [LARGE SCALE GENOMIC DNA]</scope>
    <source>
        <strain evidence="2">M63</strain>
    </source>
</reference>